<dbReference type="AlphaFoldDB" id="A0A0D7ARW2"/>
<protein>
    <submittedName>
        <fullName evidence="2">Uncharacterized protein</fullName>
    </submittedName>
</protein>
<accession>A0A0D7ARW2</accession>
<gene>
    <name evidence="2" type="ORF">CYLTODRAFT_460262</name>
</gene>
<feature type="region of interest" description="Disordered" evidence="1">
    <location>
        <begin position="15"/>
        <end position="45"/>
    </location>
</feature>
<evidence type="ECO:0000313" key="2">
    <source>
        <dbReference type="EMBL" id="KIY60957.1"/>
    </source>
</evidence>
<organism evidence="2 3">
    <name type="scientific">Cylindrobasidium torrendii FP15055 ss-10</name>
    <dbReference type="NCBI Taxonomy" id="1314674"/>
    <lineage>
        <taxon>Eukaryota</taxon>
        <taxon>Fungi</taxon>
        <taxon>Dikarya</taxon>
        <taxon>Basidiomycota</taxon>
        <taxon>Agaricomycotina</taxon>
        <taxon>Agaricomycetes</taxon>
        <taxon>Agaricomycetidae</taxon>
        <taxon>Agaricales</taxon>
        <taxon>Marasmiineae</taxon>
        <taxon>Physalacriaceae</taxon>
        <taxon>Cylindrobasidium</taxon>
    </lineage>
</organism>
<dbReference type="EMBL" id="KN881129">
    <property type="protein sequence ID" value="KIY60957.1"/>
    <property type="molecule type" value="Genomic_DNA"/>
</dbReference>
<reference evidence="2 3" key="1">
    <citation type="journal article" date="2015" name="Fungal Genet. Biol.">
        <title>Evolution of novel wood decay mechanisms in Agaricales revealed by the genome sequences of Fistulina hepatica and Cylindrobasidium torrendii.</title>
        <authorList>
            <person name="Floudas D."/>
            <person name="Held B.W."/>
            <person name="Riley R."/>
            <person name="Nagy L.G."/>
            <person name="Koehler G."/>
            <person name="Ransdell A.S."/>
            <person name="Younus H."/>
            <person name="Chow J."/>
            <person name="Chiniquy J."/>
            <person name="Lipzen A."/>
            <person name="Tritt A."/>
            <person name="Sun H."/>
            <person name="Haridas S."/>
            <person name="LaButti K."/>
            <person name="Ohm R.A."/>
            <person name="Kues U."/>
            <person name="Blanchette R.A."/>
            <person name="Grigoriev I.V."/>
            <person name="Minto R.E."/>
            <person name="Hibbett D.S."/>
        </authorList>
    </citation>
    <scope>NUCLEOTIDE SEQUENCE [LARGE SCALE GENOMIC DNA]</scope>
    <source>
        <strain evidence="2 3">FP15055 ss-10</strain>
    </source>
</reference>
<name>A0A0D7ARW2_9AGAR</name>
<dbReference type="Proteomes" id="UP000054007">
    <property type="component" value="Unassembled WGS sequence"/>
</dbReference>
<evidence type="ECO:0000256" key="1">
    <source>
        <dbReference type="SAM" id="MobiDB-lite"/>
    </source>
</evidence>
<keyword evidence="3" id="KW-1185">Reference proteome</keyword>
<evidence type="ECO:0000313" key="3">
    <source>
        <dbReference type="Proteomes" id="UP000054007"/>
    </source>
</evidence>
<sequence>MTELLAQASRDIKTCPKGKGPFTALREGRTHSGGTAEPSRVANTPRNRGILRTLLESPEFKLDAKLTDITWQTFNPGQRDLYQDVRFCLDAQFNGVPG</sequence>
<proteinExistence type="predicted"/>